<name>A0A7T8JXJ0_CALRO</name>
<feature type="non-terminal residue" evidence="1">
    <location>
        <position position="145"/>
    </location>
</feature>
<accession>A0A7T8JXJ0</accession>
<dbReference type="GO" id="GO:0004805">
    <property type="term" value="F:trehalose-phosphatase activity"/>
    <property type="evidence" value="ECO:0007669"/>
    <property type="project" value="TreeGrafter"/>
</dbReference>
<dbReference type="OrthoDB" id="755951at2759"/>
<dbReference type="EMBL" id="CP045901">
    <property type="protein sequence ID" value="QQP37811.1"/>
    <property type="molecule type" value="Genomic_DNA"/>
</dbReference>
<sequence length="145" mass="16233">MPITTENLIVVSNRLPFVLERNKTTGALSRKASVGGLVTAVAPISSKEDKDNPTSSLKSSQIVPVKIEPDAYNIYYNECCNGALWPLFHSMPDKAVFSEDAWEVYMRVNQAFADKTLDVIREMLHKNPKASPLVWIHDYHLMLAA</sequence>
<dbReference type="Pfam" id="PF00982">
    <property type="entry name" value="Glyco_transf_20"/>
    <property type="match status" value="1"/>
</dbReference>
<reference evidence="2" key="1">
    <citation type="submission" date="2021-01" db="EMBL/GenBank/DDBJ databases">
        <title>Caligus Genome Assembly.</title>
        <authorList>
            <person name="Gallardo-Escarate C."/>
        </authorList>
    </citation>
    <scope>NUCLEOTIDE SEQUENCE [LARGE SCALE GENOMIC DNA]</scope>
</reference>
<evidence type="ECO:0000313" key="2">
    <source>
        <dbReference type="Proteomes" id="UP000595437"/>
    </source>
</evidence>
<dbReference type="Proteomes" id="UP000595437">
    <property type="component" value="Chromosome 12"/>
</dbReference>
<dbReference type="GO" id="GO:0003825">
    <property type="term" value="F:alpha,alpha-trehalose-phosphate synthase (UDP-forming) activity"/>
    <property type="evidence" value="ECO:0007669"/>
    <property type="project" value="TreeGrafter"/>
</dbReference>
<dbReference type="InterPro" id="IPR001830">
    <property type="entry name" value="Glyco_trans_20"/>
</dbReference>
<dbReference type="PANTHER" id="PTHR10788">
    <property type="entry name" value="TREHALOSE-6-PHOSPHATE SYNTHASE"/>
    <property type="match status" value="1"/>
</dbReference>
<proteinExistence type="predicted"/>
<protein>
    <submittedName>
        <fullName evidence="1">Alpha_alphatrehalosephosphate synthase A-like</fullName>
    </submittedName>
</protein>
<evidence type="ECO:0000313" key="1">
    <source>
        <dbReference type="EMBL" id="QQP37811.1"/>
    </source>
</evidence>
<dbReference type="SUPFAM" id="SSF53756">
    <property type="entry name" value="UDP-Glycosyltransferase/glycogen phosphorylase"/>
    <property type="match status" value="1"/>
</dbReference>
<dbReference type="AlphaFoldDB" id="A0A7T8JXJ0"/>
<dbReference type="Gene3D" id="3.40.50.2000">
    <property type="entry name" value="Glycogen Phosphorylase B"/>
    <property type="match status" value="1"/>
</dbReference>
<organism evidence="1 2">
    <name type="scientific">Caligus rogercresseyi</name>
    <name type="common">Sea louse</name>
    <dbReference type="NCBI Taxonomy" id="217165"/>
    <lineage>
        <taxon>Eukaryota</taxon>
        <taxon>Metazoa</taxon>
        <taxon>Ecdysozoa</taxon>
        <taxon>Arthropoda</taxon>
        <taxon>Crustacea</taxon>
        <taxon>Multicrustacea</taxon>
        <taxon>Hexanauplia</taxon>
        <taxon>Copepoda</taxon>
        <taxon>Siphonostomatoida</taxon>
        <taxon>Caligidae</taxon>
        <taxon>Caligus</taxon>
    </lineage>
</organism>
<keyword evidence="2" id="KW-1185">Reference proteome</keyword>
<gene>
    <name evidence="1" type="ORF">FKW44_018207</name>
</gene>
<dbReference type="PANTHER" id="PTHR10788:SF106">
    <property type="entry name" value="BCDNA.GH08860"/>
    <property type="match status" value="1"/>
</dbReference>
<dbReference type="GO" id="GO:0005992">
    <property type="term" value="P:trehalose biosynthetic process"/>
    <property type="evidence" value="ECO:0007669"/>
    <property type="project" value="InterPro"/>
</dbReference>
<dbReference type="GO" id="GO:0005829">
    <property type="term" value="C:cytosol"/>
    <property type="evidence" value="ECO:0007669"/>
    <property type="project" value="TreeGrafter"/>
</dbReference>